<evidence type="ECO:0000313" key="2">
    <source>
        <dbReference type="EMBL" id="MPM84298.1"/>
    </source>
</evidence>
<name>A0A645D5D6_9ZZZZ</name>
<evidence type="ECO:0008006" key="3">
    <source>
        <dbReference type="Google" id="ProtNLM"/>
    </source>
</evidence>
<comment type="caution">
    <text evidence="2">The sequence shown here is derived from an EMBL/GenBank/DDBJ whole genome shotgun (WGS) entry which is preliminary data.</text>
</comment>
<keyword evidence="1" id="KW-0812">Transmembrane</keyword>
<dbReference type="EMBL" id="VSSQ01032886">
    <property type="protein sequence ID" value="MPM84298.1"/>
    <property type="molecule type" value="Genomic_DNA"/>
</dbReference>
<proteinExistence type="predicted"/>
<gene>
    <name evidence="2" type="ORF">SDC9_131369</name>
</gene>
<organism evidence="2">
    <name type="scientific">bioreactor metagenome</name>
    <dbReference type="NCBI Taxonomy" id="1076179"/>
    <lineage>
        <taxon>unclassified sequences</taxon>
        <taxon>metagenomes</taxon>
        <taxon>ecological metagenomes</taxon>
    </lineage>
</organism>
<protein>
    <recommendedName>
        <fullName evidence="3">Flp/Fap pilin component</fullName>
    </recommendedName>
</protein>
<keyword evidence="1" id="KW-0472">Membrane</keyword>
<keyword evidence="1" id="KW-1133">Transmembrane helix</keyword>
<feature type="transmembrane region" description="Helical" evidence="1">
    <location>
        <begin position="20"/>
        <end position="43"/>
    </location>
</feature>
<reference evidence="2" key="1">
    <citation type="submission" date="2019-08" db="EMBL/GenBank/DDBJ databases">
        <authorList>
            <person name="Kucharzyk K."/>
            <person name="Murdoch R.W."/>
            <person name="Higgins S."/>
            <person name="Loffler F."/>
        </authorList>
    </citation>
    <scope>NUCLEOTIDE SEQUENCE</scope>
</reference>
<sequence length="51" mass="5543">MVERFVLNERGQGLVEYSLILMLVALVVIGGLSLLGGNVTAFFKNASNLFQ</sequence>
<accession>A0A645D5D6</accession>
<evidence type="ECO:0000256" key="1">
    <source>
        <dbReference type="SAM" id="Phobius"/>
    </source>
</evidence>
<dbReference type="AlphaFoldDB" id="A0A645D5D6"/>